<accession>A0A8J4EMC0</accession>
<dbReference type="AlphaFoldDB" id="A0A8J4EMC0"/>
<evidence type="ECO:0000256" key="3">
    <source>
        <dbReference type="ARBA" id="ARBA00022989"/>
    </source>
</evidence>
<keyword evidence="3 5" id="KW-1133">Transmembrane helix</keyword>
<dbReference type="PIRSF" id="PIRSF006060">
    <property type="entry name" value="AA_transporter"/>
    <property type="match status" value="1"/>
</dbReference>
<evidence type="ECO:0000256" key="4">
    <source>
        <dbReference type="ARBA" id="ARBA00023136"/>
    </source>
</evidence>
<protein>
    <submittedName>
        <fullName evidence="7">Amino acid permease</fullName>
    </submittedName>
</protein>
<evidence type="ECO:0000259" key="6">
    <source>
        <dbReference type="Pfam" id="PF00324"/>
    </source>
</evidence>
<dbReference type="Proteomes" id="UP000614996">
    <property type="component" value="Unassembled WGS sequence"/>
</dbReference>
<proteinExistence type="predicted"/>
<dbReference type="Gene3D" id="1.20.1740.10">
    <property type="entry name" value="Amino acid/polyamine transporter I"/>
    <property type="match status" value="1"/>
</dbReference>
<keyword evidence="2 5" id="KW-0812">Transmembrane</keyword>
<feature type="domain" description="Amino acid permease/ SLC12A" evidence="6">
    <location>
        <begin position="18"/>
        <end position="442"/>
    </location>
</feature>
<sequence>MALTALRPDQLRTVHPTVFIMSSQAPWTVLVGVVTTMWAVTHITAVPWAFLVVAGVIGMYLPGYLAMSKRVVNPGAAYGMIAHLSRSIALAAGPICYLAYMALQVGLYGMIGPFVSGRVTDWTGLHVTTLQVQLIAWLIVLISGLTRIKVTGWFVALLMLAEVALVVVFDAFLIPHPYQGHPQFGTLDPTHLLGGTGGGAATTMCIAFLAYVGIESGVVMASETRNRARATVRATTTAMIIITGLYSVTTWAISQAAGDDNVVHRAQTETQQFLFNLARPYVGPVVIDVANALFGTSVLIALITFALISNRYLFAGGRERVWVPRRIGQPSVRNGVPAAAALVQAVIALVVILIWYLAGWDPVVTLFYYFGTGGGFTVMLLFALTSLSVFVFFRRRRRAGEHDTESVAVRAVLPLVAFVLLSAMVVLSVINYDMMLGVPADDPLRWIIPGIPFTLLVVLSVAGIVLRRVRPGTWMRIGLGEHADLAAAPTEGALA</sequence>
<dbReference type="EMBL" id="BOPO01000084">
    <property type="protein sequence ID" value="GIL29050.1"/>
    <property type="molecule type" value="Genomic_DNA"/>
</dbReference>
<comment type="caution">
    <text evidence="7">The sequence shown here is derived from an EMBL/GenBank/DDBJ whole genome shotgun (WGS) entry which is preliminary data.</text>
</comment>
<gene>
    <name evidence="7" type="ORF">NUM_43040</name>
</gene>
<reference evidence="8" key="1">
    <citation type="journal article" date="2021" name="Int. J. Syst. Evol. Microbiol.">
        <title>Actinocatenispora comari sp. nov., an endophytic actinomycete isolated from aerial parts of Comarum salesowianum.</title>
        <authorList>
            <person name="Oyunbileg N."/>
            <person name="Iizaka Y."/>
            <person name="Hamada M."/>
            <person name="Davaapurev B.O."/>
            <person name="Fukumoto A."/>
            <person name="Tsetseg B."/>
            <person name="Kato F."/>
            <person name="Tamura T."/>
            <person name="Batkhuu J."/>
            <person name="Anzai Y."/>
        </authorList>
    </citation>
    <scope>NUCLEOTIDE SEQUENCE [LARGE SCALE GENOMIC DNA]</scope>
    <source>
        <strain evidence="8">NUM-2625</strain>
    </source>
</reference>
<feature type="transmembrane region" description="Helical" evidence="5">
    <location>
        <begin position="292"/>
        <end position="314"/>
    </location>
</feature>
<feature type="transmembrane region" description="Helical" evidence="5">
    <location>
        <begin position="366"/>
        <end position="392"/>
    </location>
</feature>
<dbReference type="InterPro" id="IPR050367">
    <property type="entry name" value="APC_superfamily"/>
</dbReference>
<keyword evidence="8" id="KW-1185">Reference proteome</keyword>
<evidence type="ECO:0000313" key="7">
    <source>
        <dbReference type="EMBL" id="GIL29050.1"/>
    </source>
</evidence>
<name>A0A8J4EMC0_9ACTN</name>
<feature type="transmembrane region" description="Helical" evidence="5">
    <location>
        <begin position="152"/>
        <end position="172"/>
    </location>
</feature>
<organism evidence="7 8">
    <name type="scientific">Actinocatenispora comari</name>
    <dbReference type="NCBI Taxonomy" id="2807577"/>
    <lineage>
        <taxon>Bacteria</taxon>
        <taxon>Bacillati</taxon>
        <taxon>Actinomycetota</taxon>
        <taxon>Actinomycetes</taxon>
        <taxon>Micromonosporales</taxon>
        <taxon>Micromonosporaceae</taxon>
        <taxon>Actinocatenispora</taxon>
    </lineage>
</organism>
<feature type="transmembrane region" description="Helical" evidence="5">
    <location>
        <begin position="46"/>
        <end position="67"/>
    </location>
</feature>
<feature type="transmembrane region" description="Helical" evidence="5">
    <location>
        <begin position="17"/>
        <end position="40"/>
    </location>
</feature>
<dbReference type="GO" id="GO:0055085">
    <property type="term" value="P:transmembrane transport"/>
    <property type="evidence" value="ECO:0007669"/>
    <property type="project" value="InterPro"/>
</dbReference>
<feature type="transmembrane region" description="Helical" evidence="5">
    <location>
        <begin position="335"/>
        <end position="360"/>
    </location>
</feature>
<feature type="transmembrane region" description="Helical" evidence="5">
    <location>
        <begin position="444"/>
        <end position="466"/>
    </location>
</feature>
<feature type="transmembrane region" description="Helical" evidence="5">
    <location>
        <begin position="412"/>
        <end position="432"/>
    </location>
</feature>
<comment type="subcellular location">
    <subcellularLocation>
        <location evidence="1">Membrane</location>
        <topology evidence="1">Multi-pass membrane protein</topology>
    </subcellularLocation>
</comment>
<dbReference type="Pfam" id="PF00324">
    <property type="entry name" value="AA_permease"/>
    <property type="match status" value="1"/>
</dbReference>
<keyword evidence="4 5" id="KW-0472">Membrane</keyword>
<dbReference type="PANTHER" id="PTHR42770:SF16">
    <property type="entry name" value="AMINO ACID PERMEASE"/>
    <property type="match status" value="1"/>
</dbReference>
<dbReference type="InterPro" id="IPR004841">
    <property type="entry name" value="AA-permease/SLC12A_dom"/>
</dbReference>
<evidence type="ECO:0000256" key="2">
    <source>
        <dbReference type="ARBA" id="ARBA00022692"/>
    </source>
</evidence>
<dbReference type="PANTHER" id="PTHR42770">
    <property type="entry name" value="AMINO ACID TRANSPORTER-RELATED"/>
    <property type="match status" value="1"/>
</dbReference>
<feature type="transmembrane region" description="Helical" evidence="5">
    <location>
        <begin position="123"/>
        <end position="145"/>
    </location>
</feature>
<evidence type="ECO:0000256" key="5">
    <source>
        <dbReference type="SAM" id="Phobius"/>
    </source>
</evidence>
<feature type="transmembrane region" description="Helical" evidence="5">
    <location>
        <begin position="192"/>
        <end position="214"/>
    </location>
</feature>
<evidence type="ECO:0000313" key="8">
    <source>
        <dbReference type="Proteomes" id="UP000614996"/>
    </source>
</evidence>
<dbReference type="GO" id="GO:0016020">
    <property type="term" value="C:membrane"/>
    <property type="evidence" value="ECO:0007669"/>
    <property type="project" value="UniProtKB-SubCell"/>
</dbReference>
<evidence type="ECO:0000256" key="1">
    <source>
        <dbReference type="ARBA" id="ARBA00004141"/>
    </source>
</evidence>
<feature type="transmembrane region" description="Helical" evidence="5">
    <location>
        <begin position="234"/>
        <end position="253"/>
    </location>
</feature>
<feature type="transmembrane region" description="Helical" evidence="5">
    <location>
        <begin position="88"/>
        <end position="111"/>
    </location>
</feature>